<proteinExistence type="predicted"/>
<evidence type="ECO:0000256" key="1">
    <source>
        <dbReference type="SAM" id="MobiDB-lite"/>
    </source>
</evidence>
<evidence type="ECO:0000259" key="2">
    <source>
        <dbReference type="SMART" id="SM00458"/>
    </source>
</evidence>
<keyword evidence="4" id="KW-1185">Reference proteome</keyword>
<feature type="region of interest" description="Disordered" evidence="1">
    <location>
        <begin position="276"/>
        <end position="300"/>
    </location>
</feature>
<dbReference type="Gene3D" id="2.80.10.50">
    <property type="match status" value="1"/>
</dbReference>
<organism evidence="3 4">
    <name type="scientific">Streptomyces sp. 900105755</name>
    <dbReference type="NCBI Taxonomy" id="3154389"/>
    <lineage>
        <taxon>Bacteria</taxon>
        <taxon>Bacillati</taxon>
        <taxon>Actinomycetota</taxon>
        <taxon>Actinomycetes</taxon>
        <taxon>Kitasatosporales</taxon>
        <taxon>Streptomycetaceae</taxon>
        <taxon>Streptomyces</taxon>
    </lineage>
</organism>
<gene>
    <name evidence="3" type="ORF">ABT211_03975</name>
</gene>
<feature type="region of interest" description="Disordered" evidence="1">
    <location>
        <begin position="364"/>
        <end position="384"/>
    </location>
</feature>
<reference evidence="3 4" key="1">
    <citation type="submission" date="2024-06" db="EMBL/GenBank/DDBJ databases">
        <title>The Natural Products Discovery Center: Release of the First 8490 Sequenced Strains for Exploring Actinobacteria Biosynthetic Diversity.</title>
        <authorList>
            <person name="Kalkreuter E."/>
            <person name="Kautsar S.A."/>
            <person name="Yang D."/>
            <person name="Bader C.D."/>
            <person name="Teijaro C.N."/>
            <person name="Fluegel L."/>
            <person name="Davis C.M."/>
            <person name="Simpson J.R."/>
            <person name="Lauterbach L."/>
            <person name="Steele A.D."/>
            <person name="Gui C."/>
            <person name="Meng S."/>
            <person name="Li G."/>
            <person name="Viehrig K."/>
            <person name="Ye F."/>
            <person name="Su P."/>
            <person name="Kiefer A.F."/>
            <person name="Nichols A."/>
            <person name="Cepeda A.J."/>
            <person name="Yan W."/>
            <person name="Fan B."/>
            <person name="Jiang Y."/>
            <person name="Adhikari A."/>
            <person name="Zheng C.-J."/>
            <person name="Schuster L."/>
            <person name="Cowan T.M."/>
            <person name="Smanski M.J."/>
            <person name="Chevrette M.G."/>
            <person name="De Carvalho L.P.S."/>
            <person name="Shen B."/>
        </authorList>
    </citation>
    <scope>NUCLEOTIDE SEQUENCE [LARGE SCALE GENOMIC DNA]</scope>
    <source>
        <strain evidence="3 4">NPDC001694</strain>
    </source>
</reference>
<dbReference type="InterPro" id="IPR000772">
    <property type="entry name" value="Ricin_B_lectin"/>
</dbReference>
<dbReference type="SMART" id="SM00458">
    <property type="entry name" value="RICIN"/>
    <property type="match status" value="1"/>
</dbReference>
<dbReference type="Pfam" id="PF00652">
    <property type="entry name" value="Ricin_B_lectin"/>
    <property type="match status" value="1"/>
</dbReference>
<dbReference type="Proteomes" id="UP001490365">
    <property type="component" value="Unassembled WGS sequence"/>
</dbReference>
<comment type="caution">
    <text evidence="3">The sequence shown here is derived from an EMBL/GenBank/DDBJ whole genome shotgun (WGS) entry which is preliminary data.</text>
</comment>
<name>A0ABV1T9H9_9ACTN</name>
<dbReference type="EMBL" id="JBEOZM010000002">
    <property type="protein sequence ID" value="MER6266448.1"/>
    <property type="molecule type" value="Genomic_DNA"/>
</dbReference>
<accession>A0ABV1T9H9</accession>
<sequence>MSTLHPPRPSCPPPGGGAGESDESLAAPLRAGSDIEASRSAALLMARHWRPVQEYAVICLAASGPVAHMVAAAAFHQVLDRVALGETADAIRPRLLVSVRDTVANWAVEDRIAEVLPDLGKPAGGRGMRATKSMTPENRTLAERSFLGLPALAQSLLWHAEVEAEPITVPAGLLGMDTASASAALEDAREKFREGCVRAHRELAPSQECRYYNRLLDVPIRRGGGLLPDVRAHLAECPYCRAAAEQLGHVEGGLGVLLVEAVLGWGARRYLDTRPGRKGGAEAPLTRAAARRAGGGGRRRAAARTTRILARIPVAVRRPPGSWSSKTLLTSVGVAGAGLLASVLAVSTLSGGGDGSDAVATAGLVPGDSEPEATPTSGTAGLPAADHTTRLRNAAAQLCLDVNGEPKTGASVVLAVCSSASTQQWTYESDGELRSAAGHDLCLDSHADAGVVILGTCADEGAERGGDVRYGLTAQGELLPRWDETLALGTGGVDPGSDIVVKVRDHTSGQHWLTDAPVPSQSRGSLSIAGSGGPSAQPAGLAGH</sequence>
<dbReference type="PROSITE" id="PS50231">
    <property type="entry name" value="RICIN_B_LECTIN"/>
    <property type="match status" value="1"/>
</dbReference>
<evidence type="ECO:0000313" key="3">
    <source>
        <dbReference type="EMBL" id="MER6266448.1"/>
    </source>
</evidence>
<protein>
    <submittedName>
        <fullName evidence="3">RICIN domain-containing protein</fullName>
    </submittedName>
</protein>
<feature type="compositionally biased region" description="Low complexity" evidence="1">
    <location>
        <begin position="534"/>
        <end position="544"/>
    </location>
</feature>
<feature type="region of interest" description="Disordered" evidence="1">
    <location>
        <begin position="511"/>
        <end position="544"/>
    </location>
</feature>
<feature type="domain" description="Ricin B lectin" evidence="2">
    <location>
        <begin position="386"/>
        <end position="515"/>
    </location>
</feature>
<feature type="compositionally biased region" description="Low complexity" evidence="1">
    <location>
        <begin position="281"/>
        <end position="292"/>
    </location>
</feature>
<dbReference type="SUPFAM" id="SSF50370">
    <property type="entry name" value="Ricin B-like lectins"/>
    <property type="match status" value="1"/>
</dbReference>
<feature type="compositionally biased region" description="Pro residues" evidence="1">
    <location>
        <begin position="1"/>
        <end position="15"/>
    </location>
</feature>
<dbReference type="InterPro" id="IPR035992">
    <property type="entry name" value="Ricin_B-like_lectins"/>
</dbReference>
<dbReference type="RefSeq" id="WP_351955144.1">
    <property type="nucleotide sequence ID" value="NZ_JBEOZM010000002.1"/>
</dbReference>
<evidence type="ECO:0000313" key="4">
    <source>
        <dbReference type="Proteomes" id="UP001490365"/>
    </source>
</evidence>
<feature type="region of interest" description="Disordered" evidence="1">
    <location>
        <begin position="1"/>
        <end position="25"/>
    </location>
</feature>